<organism evidence="1 2">
    <name type="scientific">Dulcicalothrix desertica PCC 7102</name>
    <dbReference type="NCBI Taxonomy" id="232991"/>
    <lineage>
        <taxon>Bacteria</taxon>
        <taxon>Bacillati</taxon>
        <taxon>Cyanobacteriota</taxon>
        <taxon>Cyanophyceae</taxon>
        <taxon>Nostocales</taxon>
        <taxon>Calotrichaceae</taxon>
        <taxon>Dulcicalothrix</taxon>
    </lineage>
</organism>
<name>A0A3S1BDB6_9CYAN</name>
<dbReference type="AlphaFoldDB" id="A0A3S1BDB6"/>
<reference evidence="1" key="1">
    <citation type="submission" date="2018-12" db="EMBL/GenBank/DDBJ databases">
        <authorList>
            <person name="Will S."/>
            <person name="Neumann-Schaal M."/>
            <person name="Henke P."/>
        </authorList>
    </citation>
    <scope>NUCLEOTIDE SEQUENCE</scope>
    <source>
        <strain evidence="1">PCC 7102</strain>
    </source>
</reference>
<reference evidence="1" key="2">
    <citation type="journal article" date="2019" name="Genome Biol. Evol.">
        <title>Day and night: Metabolic profiles and evolutionary relationships of six axenic non-marine cyanobacteria.</title>
        <authorList>
            <person name="Will S.E."/>
            <person name="Henke P."/>
            <person name="Boedeker C."/>
            <person name="Huang S."/>
            <person name="Brinkmann H."/>
            <person name="Rohde M."/>
            <person name="Jarek M."/>
            <person name="Friedl T."/>
            <person name="Seufert S."/>
            <person name="Schumacher M."/>
            <person name="Overmann J."/>
            <person name="Neumann-Schaal M."/>
            <person name="Petersen J."/>
        </authorList>
    </citation>
    <scope>NUCLEOTIDE SEQUENCE [LARGE SCALE GENOMIC DNA]</scope>
    <source>
        <strain evidence="1">PCC 7102</strain>
    </source>
</reference>
<protein>
    <submittedName>
        <fullName evidence="1">Uncharacterized protein</fullName>
    </submittedName>
</protein>
<proteinExistence type="predicted"/>
<evidence type="ECO:0000313" key="2">
    <source>
        <dbReference type="Proteomes" id="UP000271624"/>
    </source>
</evidence>
<gene>
    <name evidence="1" type="ORF">DSM106972_002570</name>
</gene>
<dbReference type="Proteomes" id="UP000271624">
    <property type="component" value="Unassembled WGS sequence"/>
</dbReference>
<comment type="caution">
    <text evidence="1">The sequence shown here is derived from an EMBL/GenBank/DDBJ whole genome shotgun (WGS) entry which is preliminary data.</text>
</comment>
<accession>A0A3S1BDB6</accession>
<sequence length="238" mass="26453">MDIKLGFGTVPKAQYVFVSREGDACWYSLSEDGKQVPIYEKALTGVITGIECNKSVETQYGSTYKTDLAILAPTPCIIRSGNSSYFSKSLLLSLDALTVEQLRNPLTIAVSPGEKTVVFCSIYDPATYRVVDFSWGGHKEIDLQALEQRVSAKIETIASQTQTAQVSTSKNTEIRAMMMAQIDKYLAQLNWTPEMGRKYLQQNYAKTSRRQLNDAELLDFTFRVIEMAGVQTALSIAS</sequence>
<dbReference type="EMBL" id="RSCL01000001">
    <property type="protein sequence ID" value="RUT09762.1"/>
    <property type="molecule type" value="Genomic_DNA"/>
</dbReference>
<keyword evidence="2" id="KW-1185">Reference proteome</keyword>
<evidence type="ECO:0000313" key="1">
    <source>
        <dbReference type="EMBL" id="RUT09762.1"/>
    </source>
</evidence>
<dbReference type="OrthoDB" id="482635at2"/>
<dbReference type="RefSeq" id="WP_127078101.1">
    <property type="nucleotide sequence ID" value="NZ_RSCL01000001.1"/>
</dbReference>